<proteinExistence type="predicted"/>
<accession>A0A094PX78</accession>
<evidence type="ECO:0000313" key="2">
    <source>
        <dbReference type="EMBL" id="KGA16390.1"/>
    </source>
</evidence>
<evidence type="ECO:0000256" key="1">
    <source>
        <dbReference type="SAM" id="MobiDB-lite"/>
    </source>
</evidence>
<reference evidence="2" key="1">
    <citation type="submission" date="2014-05" db="EMBL/GenBank/DDBJ databases">
        <title>Key roles for freshwater Actinobacteria revealed by deep metagenomic sequencing.</title>
        <authorList>
            <person name="Ghai R."/>
            <person name="Mizuno C.M."/>
            <person name="Picazo A."/>
            <person name="Camacho A."/>
            <person name="Rodriguez-Valera F."/>
        </authorList>
    </citation>
    <scope>NUCLEOTIDE SEQUENCE</scope>
</reference>
<dbReference type="EMBL" id="JNSK01000067">
    <property type="protein sequence ID" value="KGA16390.1"/>
    <property type="molecule type" value="Genomic_DNA"/>
</dbReference>
<feature type="compositionally biased region" description="Low complexity" evidence="1">
    <location>
        <begin position="163"/>
        <end position="189"/>
    </location>
</feature>
<organism evidence="2">
    <name type="scientific">freshwater metagenome</name>
    <dbReference type="NCBI Taxonomy" id="449393"/>
    <lineage>
        <taxon>unclassified sequences</taxon>
        <taxon>metagenomes</taxon>
        <taxon>ecological metagenomes</taxon>
    </lineage>
</organism>
<comment type="caution">
    <text evidence="2">The sequence shown here is derived from an EMBL/GenBank/DDBJ whole genome shotgun (WGS) entry which is preliminary data.</text>
</comment>
<feature type="compositionally biased region" description="Polar residues" evidence="1">
    <location>
        <begin position="190"/>
        <end position="199"/>
    </location>
</feature>
<feature type="region of interest" description="Disordered" evidence="1">
    <location>
        <begin position="158"/>
        <end position="202"/>
    </location>
</feature>
<name>A0A094PX78_9ZZZZ</name>
<gene>
    <name evidence="2" type="ORF">GM50_14585</name>
</gene>
<dbReference type="AlphaFoldDB" id="A0A094PX78"/>
<sequence>MKNQIKFVVARVSLGTLIISLFSGSPAFADSDPFPGVALGGEIGSRQAVSSSTGNPLDGLPIITCPSGAGLAAVADYLVGNYVVCTKTWRPSADIDADKNFRAAQELATAVATKQSQDWNAANPGQQKCFQWGPIVHANGVSTSSGGVCANIVPATTVSSGGSSETATVTSPTPPASDTSTSSTAATSAQIETPTTNANPAPVNGLAGVGGWAVIDSSGKVYGVVVCDNSVCGVNGSWGGVMPVEYMGCPAGCRLVLQTSADPQTGNVAGWRSQEGTEVIYNSQTNTFAVQQENQPSPSLIITPPSATSLSFATSLIQRPAVAETSTVISDSSTVQALTPLQTGPETLPLPSVNLEPVPADVIPLESDGEEIDAPPSGEISIRKESSGKYLISLDSNIYRGELMVRAFKKGSKLIVFKVKTNIDGRAAIRTSRNLAGYKLAVYTGDVLLDSIKL</sequence>
<protein>
    <submittedName>
        <fullName evidence="2">Uncharacterized protein</fullName>
    </submittedName>
</protein>